<dbReference type="InterPro" id="IPR003959">
    <property type="entry name" value="ATPase_AAA_core"/>
</dbReference>
<proteinExistence type="predicted"/>
<protein>
    <submittedName>
        <fullName evidence="2">Putative ATP-binding protein</fullName>
    </submittedName>
</protein>
<organism evidence="2">
    <name type="scientific">hydrothermal vent metagenome</name>
    <dbReference type="NCBI Taxonomy" id="652676"/>
    <lineage>
        <taxon>unclassified sequences</taxon>
        <taxon>metagenomes</taxon>
        <taxon>ecological metagenomes</taxon>
    </lineage>
</organism>
<dbReference type="EMBL" id="FPHM01000295">
    <property type="protein sequence ID" value="SFV71692.1"/>
    <property type="molecule type" value="Genomic_DNA"/>
</dbReference>
<sequence length="464" mass="54194">MDALIRFTENGGFKNIEDVKKYFKQNVPNQDNYFYSPNRINQIIKDDILYFSFKGKIVAVGQFTGDTTIEEERDFSYGYKIKNINFFDKPIKIDNRLFAGRSVTYIKTDEQKEELKKVPYNIDRVENIVIKSLDIKNFTLFKDEKFNFSKGINIFIGENGTGKSHNLKLLYSTLKTNNREGRFNESIVNELKEVFRPTDKAIVKLISFGEDKSSVKIDLSAYNINYNFTKSSKYEVNIDDIPSKFYKKEAIFIPAKEILSHFKGFIATYSKREIAFDKTTNDLAIELDLPLLKDQSLISKKNRELEKILEGEIIQLNGEFYLRRFKDKELVVSSMMAEGLRKIGTISYLLKNGALHKNTILFWDEPESNLNPKLIKEIVDLLIFLESLGIQIFIATHNYFMIKYFDIRKKENKDMELNFISFFKEDGQINSEIATDIYDLEHNTIIDEMENVYLKSSKLFHKGN</sequence>
<dbReference type="PANTHER" id="PTHR43581:SF2">
    <property type="entry name" value="EXCINUCLEASE ATPASE SUBUNIT"/>
    <property type="match status" value="1"/>
</dbReference>
<reference evidence="2" key="1">
    <citation type="submission" date="2016-10" db="EMBL/GenBank/DDBJ databases">
        <authorList>
            <person name="de Groot N.N."/>
        </authorList>
    </citation>
    <scope>NUCLEOTIDE SEQUENCE</scope>
</reference>
<dbReference type="SUPFAM" id="SSF52540">
    <property type="entry name" value="P-loop containing nucleoside triphosphate hydrolases"/>
    <property type="match status" value="1"/>
</dbReference>
<dbReference type="GO" id="GO:0005524">
    <property type="term" value="F:ATP binding"/>
    <property type="evidence" value="ECO:0007669"/>
    <property type="project" value="UniProtKB-KW"/>
</dbReference>
<dbReference type="PANTHER" id="PTHR43581">
    <property type="entry name" value="ATP/GTP PHOSPHATASE"/>
    <property type="match status" value="1"/>
</dbReference>
<dbReference type="Gene3D" id="3.40.50.300">
    <property type="entry name" value="P-loop containing nucleotide triphosphate hydrolases"/>
    <property type="match status" value="1"/>
</dbReference>
<feature type="domain" description="ATPase AAA-type core" evidence="1">
    <location>
        <begin position="152"/>
        <end position="400"/>
    </location>
</feature>
<dbReference type="AlphaFoldDB" id="A0A1W1D1A9"/>
<dbReference type="GO" id="GO:0016887">
    <property type="term" value="F:ATP hydrolysis activity"/>
    <property type="evidence" value="ECO:0007669"/>
    <property type="project" value="InterPro"/>
</dbReference>
<keyword evidence="2" id="KW-0067">ATP-binding</keyword>
<evidence type="ECO:0000259" key="1">
    <source>
        <dbReference type="Pfam" id="PF13304"/>
    </source>
</evidence>
<name>A0A1W1D1A9_9ZZZZ</name>
<dbReference type="InterPro" id="IPR027417">
    <property type="entry name" value="P-loop_NTPase"/>
</dbReference>
<keyword evidence="2" id="KW-0547">Nucleotide-binding</keyword>
<accession>A0A1W1D1A9</accession>
<evidence type="ECO:0000313" key="2">
    <source>
        <dbReference type="EMBL" id="SFV71692.1"/>
    </source>
</evidence>
<dbReference type="Pfam" id="PF13304">
    <property type="entry name" value="AAA_21"/>
    <property type="match status" value="1"/>
</dbReference>
<dbReference type="InterPro" id="IPR051396">
    <property type="entry name" value="Bact_Antivir_Def_Nuclease"/>
</dbReference>
<gene>
    <name evidence="2" type="ORF">MNB_SV-13-1085</name>
</gene>